<dbReference type="EMBL" id="JACAZH010000008">
    <property type="protein sequence ID" value="KAF7361107.1"/>
    <property type="molecule type" value="Genomic_DNA"/>
</dbReference>
<gene>
    <name evidence="2" type="ORF">MSAN_01142300</name>
</gene>
<accession>A0A8H7D6F8</accession>
<dbReference type="AlphaFoldDB" id="A0A8H7D6F8"/>
<evidence type="ECO:0008006" key="4">
    <source>
        <dbReference type="Google" id="ProtNLM"/>
    </source>
</evidence>
<name>A0A8H7D6F8_9AGAR</name>
<dbReference type="Gene3D" id="3.40.50.1010">
    <property type="entry name" value="5'-nuclease"/>
    <property type="match status" value="1"/>
</dbReference>
<proteinExistence type="predicted"/>
<comment type="caution">
    <text evidence="2">The sequence shown here is derived from an EMBL/GenBank/DDBJ whole genome shotgun (WGS) entry which is preliminary data.</text>
</comment>
<feature type="compositionally biased region" description="Basic and acidic residues" evidence="1">
    <location>
        <begin position="63"/>
        <end position="81"/>
    </location>
</feature>
<dbReference type="OrthoDB" id="69928at2759"/>
<feature type="region of interest" description="Disordered" evidence="1">
    <location>
        <begin position="221"/>
        <end position="247"/>
    </location>
</feature>
<dbReference type="Proteomes" id="UP000623467">
    <property type="component" value="Unassembled WGS sequence"/>
</dbReference>
<keyword evidence="3" id="KW-1185">Reference proteome</keyword>
<feature type="compositionally biased region" description="Low complexity" evidence="1">
    <location>
        <begin position="40"/>
        <end position="53"/>
    </location>
</feature>
<evidence type="ECO:0000313" key="2">
    <source>
        <dbReference type="EMBL" id="KAF7361107.1"/>
    </source>
</evidence>
<protein>
    <recommendedName>
        <fullName evidence="4">PIN domain-containing protein</fullName>
    </recommendedName>
</protein>
<reference evidence="2" key="1">
    <citation type="submission" date="2020-05" db="EMBL/GenBank/DDBJ databases">
        <title>Mycena genomes resolve the evolution of fungal bioluminescence.</title>
        <authorList>
            <person name="Tsai I.J."/>
        </authorList>
    </citation>
    <scope>NUCLEOTIDE SEQUENCE</scope>
    <source>
        <strain evidence="2">160909Yilan</strain>
    </source>
</reference>
<organism evidence="2 3">
    <name type="scientific">Mycena sanguinolenta</name>
    <dbReference type="NCBI Taxonomy" id="230812"/>
    <lineage>
        <taxon>Eukaryota</taxon>
        <taxon>Fungi</taxon>
        <taxon>Dikarya</taxon>
        <taxon>Basidiomycota</taxon>
        <taxon>Agaricomycotina</taxon>
        <taxon>Agaricomycetes</taxon>
        <taxon>Agaricomycetidae</taxon>
        <taxon>Agaricales</taxon>
        <taxon>Marasmiineae</taxon>
        <taxon>Mycenaceae</taxon>
        <taxon>Mycena</taxon>
    </lineage>
</organism>
<sequence>MSRALGAAFLNHQVEQLEKSAANANANWRTRPQPPASPKRVQQPKRASQQQQRNSNGVNGQRRSFDDPKASEKDGGKTSHSNEKDANIIVIDASVLIHALPAVRFWVHEGRTEILIVPLEALNTLDMLKKGTSALAQRALAASRVLEAQVGVNGRVRVQRDEAFVLWDAIRFADPIEVEDATKGEEGNMVPALPDDPDTAPEWVRRTVCCARYEVDNAIAASPTTTTTTTTAPTATPAGAPGAPASAPSASPAVVLAVLVPSPDTARPLSAGDAAQNKHEPRATGTLVAHWAARAGVAVKGVPAAAPNPNVANANASSAGATSVGANVGANAGGGAGAGWRRRRCGWGTPAFEHLQLEARRARWHRNWRQASPRRQRWLRWKRKSRQAQWR</sequence>
<evidence type="ECO:0000313" key="3">
    <source>
        <dbReference type="Proteomes" id="UP000623467"/>
    </source>
</evidence>
<feature type="region of interest" description="Disordered" evidence="1">
    <location>
        <begin position="18"/>
        <end position="81"/>
    </location>
</feature>
<evidence type="ECO:0000256" key="1">
    <source>
        <dbReference type="SAM" id="MobiDB-lite"/>
    </source>
</evidence>